<feature type="signal peptide" evidence="1">
    <location>
        <begin position="1"/>
        <end position="19"/>
    </location>
</feature>
<dbReference type="RefSeq" id="WP_091150811.1">
    <property type="nucleotide sequence ID" value="NZ_FNAI01000008.1"/>
</dbReference>
<dbReference type="OrthoDB" id="9813910at2"/>
<name>A0A1G7EHF9_9SPHI</name>
<proteinExistence type="predicted"/>
<reference evidence="3 4" key="1">
    <citation type="submission" date="2016-10" db="EMBL/GenBank/DDBJ databases">
        <authorList>
            <person name="de Groot N.N."/>
        </authorList>
    </citation>
    <scope>NUCLEOTIDE SEQUENCE [LARGE SCALE GENOMIC DNA]</scope>
    <source>
        <strain evidence="3 4">47C3B</strain>
    </source>
</reference>
<accession>A0A1G7EHF9</accession>
<feature type="domain" description="DUF5683" evidence="2">
    <location>
        <begin position="41"/>
        <end position="81"/>
    </location>
</feature>
<protein>
    <recommendedName>
        <fullName evidence="2">DUF5683 domain-containing protein</fullName>
    </recommendedName>
</protein>
<gene>
    <name evidence="3" type="ORF">SAMN05216464_10827</name>
</gene>
<evidence type="ECO:0000313" key="4">
    <source>
        <dbReference type="Proteomes" id="UP000199072"/>
    </source>
</evidence>
<dbReference type="InterPro" id="IPR043738">
    <property type="entry name" value="DUF5683"/>
</dbReference>
<dbReference type="AlphaFoldDB" id="A0A1G7EHF9"/>
<feature type="chain" id="PRO_5011672320" description="DUF5683 domain-containing protein" evidence="1">
    <location>
        <begin position="20"/>
        <end position="159"/>
    </location>
</feature>
<evidence type="ECO:0000313" key="3">
    <source>
        <dbReference type="EMBL" id="SDE63088.1"/>
    </source>
</evidence>
<dbReference type="STRING" id="1391627.SAMN05216464_10827"/>
<evidence type="ECO:0000259" key="2">
    <source>
        <dbReference type="Pfam" id="PF18935"/>
    </source>
</evidence>
<dbReference type="Proteomes" id="UP000199072">
    <property type="component" value="Unassembled WGS sequence"/>
</dbReference>
<organism evidence="3 4">
    <name type="scientific">Mucilaginibacter pineti</name>
    <dbReference type="NCBI Taxonomy" id="1391627"/>
    <lineage>
        <taxon>Bacteria</taxon>
        <taxon>Pseudomonadati</taxon>
        <taxon>Bacteroidota</taxon>
        <taxon>Sphingobacteriia</taxon>
        <taxon>Sphingobacteriales</taxon>
        <taxon>Sphingobacteriaceae</taxon>
        <taxon>Mucilaginibacter</taxon>
    </lineage>
</organism>
<sequence length="159" mass="17251">MKKILLTLSLFMVLANAYAQQQMTSDTLAVPARYQNIHRRSPVLSCLLSVYIPGLGQVYNKEYGKGAIVFGTTVLSLGAAEIYHSSRTHPENGVTAALLAPLFAAYLYSAIDAPVSSVRLNRSYHLGKHPRELSVLQFEPAMLSAGTGKYTAGLSLVIH</sequence>
<dbReference type="EMBL" id="FNAI01000008">
    <property type="protein sequence ID" value="SDE63088.1"/>
    <property type="molecule type" value="Genomic_DNA"/>
</dbReference>
<keyword evidence="4" id="KW-1185">Reference proteome</keyword>
<evidence type="ECO:0000256" key="1">
    <source>
        <dbReference type="SAM" id="SignalP"/>
    </source>
</evidence>
<dbReference type="Pfam" id="PF18935">
    <property type="entry name" value="DUF5683"/>
    <property type="match status" value="1"/>
</dbReference>
<keyword evidence="1" id="KW-0732">Signal</keyword>